<dbReference type="AlphaFoldDB" id="A0A150H7Z8"/>
<dbReference type="InterPro" id="IPR043143">
    <property type="entry name" value="Mal/L-sulf/L-lact_DH-like_NADP"/>
</dbReference>
<evidence type="ECO:0000256" key="1">
    <source>
        <dbReference type="ARBA" id="ARBA00006056"/>
    </source>
</evidence>
<dbReference type="PANTHER" id="PTHR11091:SF0">
    <property type="entry name" value="MALATE DEHYDROGENASE"/>
    <property type="match status" value="1"/>
</dbReference>
<dbReference type="EMBL" id="LQQC01000010">
    <property type="protein sequence ID" value="KXZ58226.1"/>
    <property type="molecule type" value="Genomic_DNA"/>
</dbReference>
<evidence type="ECO:0000256" key="2">
    <source>
        <dbReference type="ARBA" id="ARBA00023002"/>
    </source>
</evidence>
<reference evidence="4 5" key="1">
    <citation type="submission" date="2016-01" db="EMBL/GenBank/DDBJ databases">
        <title>Use of Whole Genome Sequencing to ascertain that Brevibacterium massiliense (Roux, Raoult 2009) is a later heterotypic synonym of Brevibacterium ravenspurgense (Mages 2008).</title>
        <authorList>
            <person name="Bernier A.-M."/>
            <person name="Burdz T."/>
            <person name="Huynh C."/>
            <person name="Pachecho A.L."/>
            <person name="Wiebe D."/>
            <person name="Bonner C."/>
            <person name="Bernard K."/>
        </authorList>
    </citation>
    <scope>NUCLEOTIDE SEQUENCE [LARGE SCALE GENOMIC DNA]</scope>
    <source>
        <strain evidence="4 5">CCUG56047</strain>
    </source>
</reference>
<dbReference type="InterPro" id="IPR036111">
    <property type="entry name" value="Mal/L-sulfo/L-lacto_DH-like_sf"/>
</dbReference>
<name>A0A150H7Z8_9MICO</name>
<dbReference type="PANTHER" id="PTHR11091">
    <property type="entry name" value="OXIDOREDUCTASE-RELATED"/>
    <property type="match status" value="1"/>
</dbReference>
<gene>
    <name evidence="4" type="primary">yjmC</name>
    <name evidence="4" type="ORF">Bravens_01264</name>
</gene>
<proteinExistence type="inferred from homology"/>
<accession>A0A150H7Z8</accession>
<dbReference type="Gene3D" id="3.30.1370.60">
    <property type="entry name" value="Hypothetical oxidoreductase yiak, domain 2"/>
    <property type="match status" value="1"/>
</dbReference>
<dbReference type="RefSeq" id="WP_019174980.1">
    <property type="nucleotide sequence ID" value="NZ_LQQC01000010.1"/>
</dbReference>
<organism evidence="4 5">
    <name type="scientific">Brevibacterium ravenspurgense</name>
    <dbReference type="NCBI Taxonomy" id="479117"/>
    <lineage>
        <taxon>Bacteria</taxon>
        <taxon>Bacillati</taxon>
        <taxon>Actinomycetota</taxon>
        <taxon>Actinomycetes</taxon>
        <taxon>Micrococcales</taxon>
        <taxon>Brevibacteriaceae</taxon>
        <taxon>Brevibacterium</taxon>
    </lineage>
</organism>
<dbReference type="PATRIC" id="fig|479117.4.peg.1259"/>
<comment type="caution">
    <text evidence="4">The sequence shown here is derived from an EMBL/GenBank/DDBJ whole genome shotgun (WGS) entry which is preliminary data.</text>
</comment>
<dbReference type="InterPro" id="IPR043144">
    <property type="entry name" value="Mal/L-sulf/L-lact_DH-like_ah"/>
</dbReference>
<dbReference type="EC" id="1.1.1.-" evidence="4"/>
<comment type="similarity">
    <text evidence="1">Belongs to the LDH2/MDH2 oxidoreductase family.</text>
</comment>
<feature type="compositionally biased region" description="Basic and acidic residues" evidence="3">
    <location>
        <begin position="318"/>
        <end position="328"/>
    </location>
</feature>
<dbReference type="Pfam" id="PF02615">
    <property type="entry name" value="Ldh_2"/>
    <property type="match status" value="1"/>
</dbReference>
<keyword evidence="2 4" id="KW-0560">Oxidoreductase</keyword>
<sequence length="358" mass="38016">MRRYTPQSVKEQIFTGLKAFGLAEDQAQVCTEIMFATDLSGVDSHGISMLPLYWQEISDGTLNEKAEQRLDHQFGAVSVFDADHGFGHPVSVRAMDAAIEAAEKFGVGIGSVRNANHFGAAGQYVLRAARRGMVGIATCSTRSAMQKPTGAKHALMGTNPIAFAHPVKDEEPIFVDMATTVVPGNKVKVYAYADEPLAGEWATDGSGEVVTDGMQVYNALLNPESSDIGLLPVGGNSAGGHKGYALATMVQLLSAALSGSDQPGDVAGRQSIGYFFLAIDPRAFGEGADAEEYARVLRDTLRGMEPVDPDEPVQVAGDPEHRSVEDRSVNGIPISDGMVQAIREAVEDAGAEFILTEV</sequence>
<dbReference type="GO" id="GO:0016491">
    <property type="term" value="F:oxidoreductase activity"/>
    <property type="evidence" value="ECO:0007669"/>
    <property type="project" value="UniProtKB-KW"/>
</dbReference>
<evidence type="ECO:0000313" key="5">
    <source>
        <dbReference type="Proteomes" id="UP000243589"/>
    </source>
</evidence>
<dbReference type="Proteomes" id="UP000243589">
    <property type="component" value="Unassembled WGS sequence"/>
</dbReference>
<keyword evidence="5" id="KW-1185">Reference proteome</keyword>
<evidence type="ECO:0000256" key="3">
    <source>
        <dbReference type="SAM" id="MobiDB-lite"/>
    </source>
</evidence>
<dbReference type="SUPFAM" id="SSF89733">
    <property type="entry name" value="L-sulfolactate dehydrogenase-like"/>
    <property type="match status" value="1"/>
</dbReference>
<feature type="region of interest" description="Disordered" evidence="3">
    <location>
        <begin position="304"/>
        <end position="330"/>
    </location>
</feature>
<dbReference type="Gene3D" id="1.10.1530.10">
    <property type="match status" value="1"/>
</dbReference>
<evidence type="ECO:0000313" key="4">
    <source>
        <dbReference type="EMBL" id="KXZ58226.1"/>
    </source>
</evidence>
<dbReference type="InterPro" id="IPR003767">
    <property type="entry name" value="Malate/L-lactate_DH-like"/>
</dbReference>
<protein>
    <submittedName>
        <fullName evidence="4">Putative oxidoreductase YjmC</fullName>
        <ecNumber evidence="4">1.1.1.-</ecNumber>
    </submittedName>
</protein>